<dbReference type="CDD" id="cd07765">
    <property type="entry name" value="KRAB_A-box"/>
    <property type="match status" value="1"/>
</dbReference>
<feature type="compositionally biased region" description="Low complexity" evidence="1">
    <location>
        <begin position="89"/>
        <end position="102"/>
    </location>
</feature>
<sequence length="108" mass="12040">SESLTFGDVFVDFTLEEWQQLDCVQKNLYRDVTLENYSHLVSVGYLVPKPDEVLRLGRGEEARRAEREPPTRSYPGEDARGQSGGTRNLGGLRELGVRGRPGSSCQSP</sequence>
<dbReference type="GO" id="GO:0006355">
    <property type="term" value="P:regulation of DNA-templated transcription"/>
    <property type="evidence" value="ECO:0007669"/>
    <property type="project" value="InterPro"/>
</dbReference>
<dbReference type="InterPro" id="IPR001909">
    <property type="entry name" value="KRAB"/>
</dbReference>
<proteinExistence type="predicted"/>
<dbReference type="InterPro" id="IPR036051">
    <property type="entry name" value="KRAB_dom_sf"/>
</dbReference>
<dbReference type="AlphaFoldDB" id="G1LKS4"/>
<reference evidence="3 4" key="1">
    <citation type="journal article" date="2010" name="Nature">
        <title>The sequence and de novo assembly of the giant panda genome.</title>
        <authorList>
            <person name="Li R."/>
            <person name="Fan W."/>
            <person name="Tian G."/>
            <person name="Zhu H."/>
            <person name="He L."/>
            <person name="Cai J."/>
            <person name="Huang Q."/>
            <person name="Cai Q."/>
            <person name="Li B."/>
            <person name="Bai Y."/>
            <person name="Zhang Z."/>
            <person name="Zhang Y."/>
            <person name="Wang W."/>
            <person name="Li J."/>
            <person name="Wei F."/>
            <person name="Li H."/>
            <person name="Jian M."/>
            <person name="Li J."/>
            <person name="Zhang Z."/>
            <person name="Nielsen R."/>
            <person name="Li D."/>
            <person name="Gu W."/>
            <person name="Yang Z."/>
            <person name="Xuan Z."/>
            <person name="Ryder O.A."/>
            <person name="Leung F.C."/>
            <person name="Zhou Y."/>
            <person name="Cao J."/>
            <person name="Sun X."/>
            <person name="Fu Y."/>
            <person name="Fang X."/>
            <person name="Guo X."/>
            <person name="Wang B."/>
            <person name="Hou R."/>
            <person name="Shen F."/>
            <person name="Mu B."/>
            <person name="Ni P."/>
            <person name="Lin R."/>
            <person name="Qian W."/>
            <person name="Wang G."/>
            <person name="Yu C."/>
            <person name="Nie W."/>
            <person name="Wang J."/>
            <person name="Wu Z."/>
            <person name="Liang H."/>
            <person name="Min J."/>
            <person name="Wu Q."/>
            <person name="Cheng S."/>
            <person name="Ruan J."/>
            <person name="Wang M."/>
            <person name="Shi Z."/>
            <person name="Wen M."/>
            <person name="Liu B."/>
            <person name="Ren X."/>
            <person name="Zheng H."/>
            <person name="Dong D."/>
            <person name="Cook K."/>
            <person name="Shan G."/>
            <person name="Zhang H."/>
            <person name="Kosiol C."/>
            <person name="Xie X."/>
            <person name="Lu Z."/>
            <person name="Zheng H."/>
            <person name="Li Y."/>
            <person name="Steiner C.C."/>
            <person name="Lam T.T."/>
            <person name="Lin S."/>
            <person name="Zhang Q."/>
            <person name="Li G."/>
            <person name="Tian J."/>
            <person name="Gong T."/>
            <person name="Liu H."/>
            <person name="Zhang D."/>
            <person name="Fang L."/>
            <person name="Ye C."/>
            <person name="Zhang J."/>
            <person name="Hu W."/>
            <person name="Xu A."/>
            <person name="Ren Y."/>
            <person name="Zhang G."/>
            <person name="Bruford M.W."/>
            <person name="Li Q."/>
            <person name="Ma L."/>
            <person name="Guo Y."/>
            <person name="An N."/>
            <person name="Hu Y."/>
            <person name="Zheng Y."/>
            <person name="Shi Y."/>
            <person name="Li Z."/>
            <person name="Liu Q."/>
            <person name="Chen Y."/>
            <person name="Zhao J."/>
            <person name="Qu N."/>
            <person name="Zhao S."/>
            <person name="Tian F."/>
            <person name="Wang X."/>
            <person name="Wang H."/>
            <person name="Xu L."/>
            <person name="Liu X."/>
            <person name="Vinar T."/>
            <person name="Wang Y."/>
            <person name="Lam T.W."/>
            <person name="Yiu S.M."/>
            <person name="Liu S."/>
            <person name="Zhang H."/>
            <person name="Li D."/>
            <person name="Huang Y."/>
            <person name="Wang X."/>
            <person name="Yang G."/>
            <person name="Jiang Z."/>
            <person name="Wang J."/>
            <person name="Qin N."/>
            <person name="Li L."/>
            <person name="Li J."/>
            <person name="Bolund L."/>
            <person name="Kristiansen K."/>
            <person name="Wong G.K."/>
            <person name="Olson M."/>
            <person name="Zhang X."/>
            <person name="Li S."/>
            <person name="Yang H."/>
            <person name="Wang J."/>
            <person name="Wang J."/>
        </authorList>
    </citation>
    <scope>NUCLEOTIDE SEQUENCE [LARGE SCALE GENOMIC DNA]</scope>
</reference>
<dbReference type="GeneTree" id="ENSGT00940000162233"/>
<reference evidence="3" key="2">
    <citation type="submission" date="2025-08" db="UniProtKB">
        <authorList>
            <consortium name="Ensembl"/>
        </authorList>
    </citation>
    <scope>IDENTIFICATION</scope>
</reference>
<dbReference type="HOGENOM" id="CLU_002678_69_8_1"/>
<keyword evidence="4" id="KW-1185">Reference proteome</keyword>
<dbReference type="eggNOG" id="KOG1721">
    <property type="taxonomic scope" value="Eukaryota"/>
</dbReference>
<dbReference type="SUPFAM" id="SSF109640">
    <property type="entry name" value="KRAB domain (Kruppel-associated box)"/>
    <property type="match status" value="1"/>
</dbReference>
<reference evidence="3" key="3">
    <citation type="submission" date="2025-09" db="UniProtKB">
        <authorList>
            <consortium name="Ensembl"/>
        </authorList>
    </citation>
    <scope>IDENTIFICATION</scope>
</reference>
<evidence type="ECO:0000313" key="4">
    <source>
        <dbReference type="Proteomes" id="UP000008912"/>
    </source>
</evidence>
<dbReference type="Gene3D" id="6.10.140.140">
    <property type="match status" value="1"/>
</dbReference>
<organism evidence="3 4">
    <name type="scientific">Ailuropoda melanoleuca</name>
    <name type="common">Giant panda</name>
    <dbReference type="NCBI Taxonomy" id="9646"/>
    <lineage>
        <taxon>Eukaryota</taxon>
        <taxon>Metazoa</taxon>
        <taxon>Chordata</taxon>
        <taxon>Craniata</taxon>
        <taxon>Vertebrata</taxon>
        <taxon>Euteleostomi</taxon>
        <taxon>Mammalia</taxon>
        <taxon>Eutheria</taxon>
        <taxon>Laurasiatheria</taxon>
        <taxon>Carnivora</taxon>
        <taxon>Caniformia</taxon>
        <taxon>Ursidae</taxon>
        <taxon>Ailuropoda</taxon>
    </lineage>
</organism>
<dbReference type="Ensembl" id="ENSAMET00000007858.2">
    <property type="protein sequence ID" value="ENSAMEP00000007542.2"/>
    <property type="gene ID" value="ENSAMEG00000007174.2"/>
</dbReference>
<dbReference type="SMART" id="SM00349">
    <property type="entry name" value="KRAB"/>
    <property type="match status" value="1"/>
</dbReference>
<dbReference type="PANTHER" id="PTHR23232:SF98">
    <property type="entry name" value="KRAB DOMAIN-CONTAINING PROTEIN 4"/>
    <property type="match status" value="1"/>
</dbReference>
<gene>
    <name evidence="3" type="primary">LOC117798141</name>
</gene>
<protein>
    <submittedName>
        <fullName evidence="3">KRAB domain-containing protein 4-like</fullName>
    </submittedName>
</protein>
<dbReference type="InterPro" id="IPR050169">
    <property type="entry name" value="Krueppel_C2H2_ZnF"/>
</dbReference>
<evidence type="ECO:0000259" key="2">
    <source>
        <dbReference type="PROSITE" id="PS50805"/>
    </source>
</evidence>
<evidence type="ECO:0000256" key="1">
    <source>
        <dbReference type="SAM" id="MobiDB-lite"/>
    </source>
</evidence>
<name>G1LKS4_AILME</name>
<feature type="region of interest" description="Disordered" evidence="1">
    <location>
        <begin position="57"/>
        <end position="108"/>
    </location>
</feature>
<evidence type="ECO:0000313" key="3">
    <source>
        <dbReference type="Ensembl" id="ENSAMEP00000007542.2"/>
    </source>
</evidence>
<dbReference type="PANTHER" id="PTHR23232">
    <property type="entry name" value="KRAB DOMAIN C2H2 ZINC FINGER"/>
    <property type="match status" value="1"/>
</dbReference>
<dbReference type="InParanoid" id="G1LKS4"/>
<accession>G1LKS4</accession>
<feature type="compositionally biased region" description="Basic and acidic residues" evidence="1">
    <location>
        <begin position="57"/>
        <end position="80"/>
    </location>
</feature>
<feature type="domain" description="KRAB" evidence="2">
    <location>
        <begin position="4"/>
        <end position="75"/>
    </location>
</feature>
<dbReference type="Proteomes" id="UP000008912">
    <property type="component" value="Unassembled WGS sequence"/>
</dbReference>
<dbReference type="PROSITE" id="PS50805">
    <property type="entry name" value="KRAB"/>
    <property type="match status" value="1"/>
</dbReference>
<dbReference type="Pfam" id="PF01352">
    <property type="entry name" value="KRAB"/>
    <property type="match status" value="1"/>
</dbReference>